<dbReference type="EMBL" id="SWFS01000053">
    <property type="protein sequence ID" value="KAA8917235.1"/>
    <property type="molecule type" value="Genomic_DNA"/>
</dbReference>
<dbReference type="InterPro" id="IPR004114">
    <property type="entry name" value="THUMP_dom"/>
</dbReference>
<dbReference type="FunFam" id="3.30.2300.10:FF:000001">
    <property type="entry name" value="THUMP domain-containing protein 1"/>
    <property type="match status" value="1"/>
</dbReference>
<keyword evidence="1" id="KW-0694">RNA-binding</keyword>
<dbReference type="Pfam" id="PF02926">
    <property type="entry name" value="THUMP"/>
    <property type="match status" value="1"/>
</dbReference>
<feature type="region of interest" description="Disordered" evidence="2">
    <location>
        <begin position="1"/>
        <end position="26"/>
    </location>
</feature>
<evidence type="ECO:0000256" key="1">
    <source>
        <dbReference type="PROSITE-ProRule" id="PRU00529"/>
    </source>
</evidence>
<dbReference type="PANTHER" id="PTHR13452:SF10">
    <property type="entry name" value="THUMP DOMAIN-CONTAINING PROTEIN 1"/>
    <property type="match status" value="1"/>
</dbReference>
<dbReference type="InterPro" id="IPR040183">
    <property type="entry name" value="THUMPD1-like"/>
</dbReference>
<dbReference type="SUPFAM" id="SSF143437">
    <property type="entry name" value="THUMP domain-like"/>
    <property type="match status" value="1"/>
</dbReference>
<accession>A0A642VCW7</accession>
<evidence type="ECO:0000313" key="4">
    <source>
        <dbReference type="EMBL" id="KAA8917235.1"/>
    </source>
</evidence>
<dbReference type="VEuPathDB" id="FungiDB:TRICI_000628"/>
<name>A0A642VCW7_9ASCO</name>
<gene>
    <name evidence="4" type="ORF">TRICI_000628</name>
</gene>
<proteinExistence type="predicted"/>
<dbReference type="PROSITE" id="PS51165">
    <property type="entry name" value="THUMP"/>
    <property type="match status" value="1"/>
</dbReference>
<feature type="domain" description="THUMP" evidence="3">
    <location>
        <begin position="80"/>
        <end position="189"/>
    </location>
</feature>
<dbReference type="CDD" id="cd11717">
    <property type="entry name" value="THUMP_THUMPD1_like"/>
    <property type="match status" value="1"/>
</dbReference>
<sequence length="215" mass="24318">MYGDALTAEEKNEDGEGSDGGEKEGDIEAELAKELKELQQSRGSKKEQFKPVDLGCECVVFFRTRKPVEPVEFVTRICKDARDKGVSKTRFTQRLTPISGTETATLEGVQRLAKEVLKEHFHNESGQEPLKFAIRPQLRNHNTLSRGEIIKTVAECVGNDHGHKVDLKNYDKLILIEVFKSSIGMSVVDNQFEPLERFNLEQILEKGIQKEEDSK</sequence>
<organism evidence="4 5">
    <name type="scientific">Trichomonascus ciferrii</name>
    <dbReference type="NCBI Taxonomy" id="44093"/>
    <lineage>
        <taxon>Eukaryota</taxon>
        <taxon>Fungi</taxon>
        <taxon>Dikarya</taxon>
        <taxon>Ascomycota</taxon>
        <taxon>Saccharomycotina</taxon>
        <taxon>Dipodascomycetes</taxon>
        <taxon>Dipodascales</taxon>
        <taxon>Trichomonascaceae</taxon>
        <taxon>Trichomonascus</taxon>
        <taxon>Trichomonascus ciferrii complex</taxon>
    </lineage>
</organism>
<dbReference type="GO" id="GO:0003723">
    <property type="term" value="F:RNA binding"/>
    <property type="evidence" value="ECO:0007669"/>
    <property type="project" value="UniProtKB-UniRule"/>
</dbReference>
<evidence type="ECO:0000259" key="3">
    <source>
        <dbReference type="PROSITE" id="PS51165"/>
    </source>
</evidence>
<keyword evidence="5" id="KW-1185">Reference proteome</keyword>
<dbReference type="GO" id="GO:0006400">
    <property type="term" value="P:tRNA modification"/>
    <property type="evidence" value="ECO:0007669"/>
    <property type="project" value="InterPro"/>
</dbReference>
<reference evidence="4" key="1">
    <citation type="journal article" date="2019" name="G3 (Bethesda)">
        <title>Genome Assemblies of Two Rare Opportunistic Yeast Pathogens: Diutina rugosa (syn. Candida rugosa) and Trichomonascus ciferrii (syn. Candida ciferrii).</title>
        <authorList>
            <person name="Mixao V."/>
            <person name="Saus E."/>
            <person name="Hansen A.P."/>
            <person name="Lass-Florl C."/>
            <person name="Gabaldon T."/>
        </authorList>
    </citation>
    <scope>NUCLEOTIDE SEQUENCE</scope>
    <source>
        <strain evidence="4">CBS 4856</strain>
    </source>
</reference>
<protein>
    <recommendedName>
        <fullName evidence="3">THUMP domain-containing protein</fullName>
    </recommendedName>
</protein>
<dbReference type="SMART" id="SM00981">
    <property type="entry name" value="THUMP"/>
    <property type="match status" value="1"/>
</dbReference>
<dbReference type="Gene3D" id="3.30.2300.10">
    <property type="entry name" value="THUMP superfamily"/>
    <property type="match status" value="1"/>
</dbReference>
<evidence type="ECO:0000256" key="2">
    <source>
        <dbReference type="SAM" id="MobiDB-lite"/>
    </source>
</evidence>
<dbReference type="Proteomes" id="UP000761534">
    <property type="component" value="Unassembled WGS sequence"/>
</dbReference>
<dbReference type="AlphaFoldDB" id="A0A642VCW7"/>
<comment type="caution">
    <text evidence="4">The sequence shown here is derived from an EMBL/GenBank/DDBJ whole genome shotgun (WGS) entry which is preliminary data.</text>
</comment>
<dbReference type="PANTHER" id="PTHR13452">
    <property type="entry name" value="THUMP DOMAIN CONTAINING PROTEIN 1-RELATED"/>
    <property type="match status" value="1"/>
</dbReference>
<evidence type="ECO:0000313" key="5">
    <source>
        <dbReference type="Proteomes" id="UP000761534"/>
    </source>
</evidence>
<dbReference type="OrthoDB" id="367221at2759"/>